<evidence type="ECO:0000313" key="1">
    <source>
        <dbReference type="EMBL" id="KFV84297.1"/>
    </source>
</evidence>
<keyword evidence="2" id="KW-1185">Reference proteome</keyword>
<protein>
    <submittedName>
        <fullName evidence="1">RNA-directed DNA polymerase from mobile element jockey</fullName>
    </submittedName>
</protein>
<feature type="non-terminal residue" evidence="1">
    <location>
        <position position="1"/>
    </location>
</feature>
<feature type="non-terminal residue" evidence="1">
    <location>
        <position position="110"/>
    </location>
</feature>
<dbReference type="GO" id="GO:0007508">
    <property type="term" value="P:larval heart development"/>
    <property type="evidence" value="ECO:0007669"/>
    <property type="project" value="TreeGrafter"/>
</dbReference>
<evidence type="ECO:0000313" key="2">
    <source>
        <dbReference type="Proteomes" id="UP000053584"/>
    </source>
</evidence>
<gene>
    <name evidence="1" type="ORF">N308_09891</name>
</gene>
<keyword evidence="1" id="KW-0548">Nucleotidyltransferase</keyword>
<dbReference type="Proteomes" id="UP000053584">
    <property type="component" value="Unassembled WGS sequence"/>
</dbReference>
<dbReference type="GO" id="GO:0031012">
    <property type="term" value="C:extracellular matrix"/>
    <property type="evidence" value="ECO:0007669"/>
    <property type="project" value="TreeGrafter"/>
</dbReference>
<keyword evidence="1" id="KW-0695">RNA-directed DNA polymerase</keyword>
<dbReference type="PANTHER" id="PTHR33395">
    <property type="entry name" value="TRANSCRIPTASE, PUTATIVE-RELATED-RELATED"/>
    <property type="match status" value="1"/>
</dbReference>
<dbReference type="GO" id="GO:0061343">
    <property type="term" value="P:cell adhesion involved in heart morphogenesis"/>
    <property type="evidence" value="ECO:0007669"/>
    <property type="project" value="TreeGrafter"/>
</dbReference>
<dbReference type="AlphaFoldDB" id="A0A093HZ94"/>
<dbReference type="EMBL" id="KL206630">
    <property type="protein sequence ID" value="KFV84297.1"/>
    <property type="molecule type" value="Genomic_DNA"/>
</dbReference>
<name>A0A093HZ94_STRCA</name>
<sequence length="110" mass="12848">PLVREDQVRKHFNKLDIRKSMGSNRIHSRVLKELANVIARPLSIIFESSWQLGKVPEDWKKANVTLIFQKGKKEDPGNYRMVSLTSVPRKVMEKLILRTISKHMKDKKVI</sequence>
<dbReference type="GO" id="GO:0003964">
    <property type="term" value="F:RNA-directed DNA polymerase activity"/>
    <property type="evidence" value="ECO:0007669"/>
    <property type="project" value="UniProtKB-KW"/>
</dbReference>
<keyword evidence="1" id="KW-0808">Transferase</keyword>
<dbReference type="STRING" id="441894.ENSSCUP00000019699"/>
<dbReference type="PANTHER" id="PTHR33395:SF22">
    <property type="entry name" value="REVERSE TRANSCRIPTASE DOMAIN-CONTAINING PROTEIN"/>
    <property type="match status" value="1"/>
</dbReference>
<proteinExistence type="predicted"/>
<organism evidence="1 2">
    <name type="scientific">Struthio camelus australis</name>
    <dbReference type="NCBI Taxonomy" id="441894"/>
    <lineage>
        <taxon>Eukaryota</taxon>
        <taxon>Metazoa</taxon>
        <taxon>Chordata</taxon>
        <taxon>Craniata</taxon>
        <taxon>Vertebrata</taxon>
        <taxon>Euteleostomi</taxon>
        <taxon>Archelosauria</taxon>
        <taxon>Archosauria</taxon>
        <taxon>Dinosauria</taxon>
        <taxon>Saurischia</taxon>
        <taxon>Theropoda</taxon>
        <taxon>Coelurosauria</taxon>
        <taxon>Aves</taxon>
        <taxon>Palaeognathae</taxon>
        <taxon>Struthioniformes</taxon>
        <taxon>Struthionidae</taxon>
        <taxon>Struthio</taxon>
    </lineage>
</organism>
<accession>A0A093HZ94</accession>
<reference evidence="1 2" key="1">
    <citation type="submission" date="2014-04" db="EMBL/GenBank/DDBJ databases">
        <title>Genome evolution of avian class.</title>
        <authorList>
            <person name="Zhang G."/>
            <person name="Li C."/>
        </authorList>
    </citation>
    <scope>NUCLEOTIDE SEQUENCE [LARGE SCALE GENOMIC DNA]</scope>
    <source>
        <strain evidence="1">BGI_N308</strain>
    </source>
</reference>